<organism evidence="1 2">
    <name type="scientific">Acidisarcina polymorpha</name>
    <dbReference type="NCBI Taxonomy" id="2211140"/>
    <lineage>
        <taxon>Bacteria</taxon>
        <taxon>Pseudomonadati</taxon>
        <taxon>Acidobacteriota</taxon>
        <taxon>Terriglobia</taxon>
        <taxon>Terriglobales</taxon>
        <taxon>Acidobacteriaceae</taxon>
        <taxon>Acidisarcina</taxon>
    </lineage>
</organism>
<protein>
    <submittedName>
        <fullName evidence="1">Uncharacterized protein</fullName>
    </submittedName>
</protein>
<name>A0A2Z5FTC8_9BACT</name>
<dbReference type="KEGG" id="abas:ACPOL_0736"/>
<keyword evidence="2" id="KW-1185">Reference proteome</keyword>
<dbReference type="AlphaFoldDB" id="A0A2Z5FTC8"/>
<dbReference type="InterPro" id="IPR036514">
    <property type="entry name" value="SGNH_hydro_sf"/>
</dbReference>
<dbReference type="GO" id="GO:0016788">
    <property type="term" value="F:hydrolase activity, acting on ester bonds"/>
    <property type="evidence" value="ECO:0007669"/>
    <property type="project" value="UniProtKB-ARBA"/>
</dbReference>
<dbReference type="EMBL" id="CP030840">
    <property type="protein sequence ID" value="AXC10099.1"/>
    <property type="molecule type" value="Genomic_DNA"/>
</dbReference>
<dbReference type="OrthoDB" id="110597at2"/>
<dbReference type="PROSITE" id="PS51257">
    <property type="entry name" value="PROKAR_LIPOPROTEIN"/>
    <property type="match status" value="1"/>
</dbReference>
<evidence type="ECO:0000313" key="1">
    <source>
        <dbReference type="EMBL" id="AXC10099.1"/>
    </source>
</evidence>
<accession>A0A2Z5FTC8</accession>
<gene>
    <name evidence="1" type="ORF">ACPOL_0736</name>
</gene>
<dbReference type="RefSeq" id="WP_114205806.1">
    <property type="nucleotide sequence ID" value="NZ_CP030840.1"/>
</dbReference>
<dbReference type="Proteomes" id="UP000253606">
    <property type="component" value="Chromosome"/>
</dbReference>
<dbReference type="Gene3D" id="3.40.50.1110">
    <property type="entry name" value="SGNH hydrolase"/>
    <property type="match status" value="1"/>
</dbReference>
<dbReference type="SUPFAM" id="SSF52266">
    <property type="entry name" value="SGNH hydrolase"/>
    <property type="match status" value="1"/>
</dbReference>
<proteinExistence type="predicted"/>
<evidence type="ECO:0000313" key="2">
    <source>
        <dbReference type="Proteomes" id="UP000253606"/>
    </source>
</evidence>
<reference evidence="1 2" key="1">
    <citation type="journal article" date="2018" name="Front. Microbiol.">
        <title>Hydrolytic Capabilities as a Key to Environmental Success: Chitinolytic and Cellulolytic Acidobacteria From Acidic Sub-arctic Soils and Boreal Peatlands.</title>
        <authorList>
            <person name="Belova S.E."/>
            <person name="Ravin N.V."/>
            <person name="Pankratov T.A."/>
            <person name="Rakitin A.L."/>
            <person name="Ivanova A.A."/>
            <person name="Beletsky A.V."/>
            <person name="Mardanov A.V."/>
            <person name="Sinninghe Damste J.S."/>
            <person name="Dedysh S.N."/>
        </authorList>
    </citation>
    <scope>NUCLEOTIDE SEQUENCE [LARGE SCALE GENOMIC DNA]</scope>
    <source>
        <strain evidence="1 2">SBC82</strain>
    </source>
</reference>
<sequence>MMKVVNITRYISSAALLSGLIGCSTSTTTPPNQTTRPPALRHVLFVGDSFTHGRYLPVRTYNNTPGTGGIGSTVASAEVVDENFNTTIAARQETGAGETGPWGGIPGIFAEFANETGLPYDVHIEAISATSLAQNYSAASDVITRPNWDTVVLQEATFQPIPSSISLDSKSNPASFCTAVNAIEAAVHTTAPNARIFLYETGAPADTAYRLSTAAAPFSDSAYLLSLGTLTSAYHDAYVSAASQNQRIAGIAPTGDAWSLAWSLGVANPDPYGGNASGVSLTFNYQSGSSPSTRNTPTDAGFHHPSIYGAYLNALVLFQRISDTDVRTLGGAEQAAALLGIAPEVAVDLQNVAWIAVTLEGSTLPPANYNPCH</sequence>